<keyword evidence="4" id="KW-1185">Reference proteome</keyword>
<sequence length="349" mass="39225">MMDQSELLRQLDAKVRMLQEEAQQLRVEVGLLRSAAYGSGVDLVILDDIVLYVPTNDNLYSNFMHNSNKNYNIGVHGLPQVRTDGLVDDAGKVLHNYLGLVAQDCGAVDLFDIGSWAGDVAIRLGRYAKLAGLDYRAHCYDPSFAGSLVPFNTQLNGVSDSVDFVPAGISLEGGPLLFNQVRGHSDSSGLSTMDSFGRPVDAYVINTYTLEQILARHEREAHKIIKIDVEGLDALIVRRNFDLLANCTIIIEFNPGQRQYVDINPWKFLEDMAYTHSLYDLFYAPKPARVEKIENYHAFIMDVAQRPHRYTDILMVPQTQPFHDRFDAASRLYARKPDHAVFAEPFRGA</sequence>
<dbReference type="KEGG" id="meti:DK427_00580"/>
<protein>
    <recommendedName>
        <fullName evidence="2">Methyltransferase FkbM domain-containing protein</fullName>
    </recommendedName>
</protein>
<dbReference type="NCBIfam" id="TIGR01444">
    <property type="entry name" value="fkbM_fam"/>
    <property type="match status" value="1"/>
</dbReference>
<dbReference type="EMBL" id="CP029551">
    <property type="protein sequence ID" value="AWN34424.1"/>
    <property type="molecule type" value="Genomic_DNA"/>
</dbReference>
<dbReference type="RefSeq" id="WP_109949565.1">
    <property type="nucleotide sequence ID" value="NZ_CP029551.1"/>
</dbReference>
<dbReference type="OrthoDB" id="9812600at2"/>
<proteinExistence type="predicted"/>
<evidence type="ECO:0000313" key="4">
    <source>
        <dbReference type="Proteomes" id="UP000246058"/>
    </source>
</evidence>
<evidence type="ECO:0000256" key="1">
    <source>
        <dbReference type="SAM" id="Coils"/>
    </source>
</evidence>
<keyword evidence="1" id="KW-0175">Coiled coil</keyword>
<gene>
    <name evidence="3" type="ORF">DK427_00580</name>
</gene>
<accession>A0A2U8VLD3</accession>
<reference evidence="3 4" key="1">
    <citation type="submission" date="2018-05" db="EMBL/GenBank/DDBJ databases">
        <title>Complete Genome Sequence of Methylobacterium sp. 17Sr1-43.</title>
        <authorList>
            <person name="Srinivasan S."/>
        </authorList>
    </citation>
    <scope>NUCLEOTIDE SEQUENCE [LARGE SCALE GENOMIC DNA]</scope>
    <source>
        <strain evidence="3 4">17Sr1-43</strain>
    </source>
</reference>
<dbReference type="InterPro" id="IPR029063">
    <property type="entry name" value="SAM-dependent_MTases_sf"/>
</dbReference>
<dbReference type="Gene3D" id="3.40.50.150">
    <property type="entry name" value="Vaccinia Virus protein VP39"/>
    <property type="match status" value="1"/>
</dbReference>
<evidence type="ECO:0000313" key="3">
    <source>
        <dbReference type="EMBL" id="AWN34424.1"/>
    </source>
</evidence>
<organism evidence="3 4">
    <name type="scientific">Methylobacterium radiodurans</name>
    <dbReference type="NCBI Taxonomy" id="2202828"/>
    <lineage>
        <taxon>Bacteria</taxon>
        <taxon>Pseudomonadati</taxon>
        <taxon>Pseudomonadota</taxon>
        <taxon>Alphaproteobacteria</taxon>
        <taxon>Hyphomicrobiales</taxon>
        <taxon>Methylobacteriaceae</taxon>
        <taxon>Methylobacterium</taxon>
    </lineage>
</organism>
<dbReference type="InterPro" id="IPR006342">
    <property type="entry name" value="FkbM_mtfrase"/>
</dbReference>
<feature type="coiled-coil region" evidence="1">
    <location>
        <begin position="1"/>
        <end position="35"/>
    </location>
</feature>
<name>A0A2U8VLD3_9HYPH</name>
<dbReference type="Pfam" id="PF05050">
    <property type="entry name" value="Methyltransf_21"/>
    <property type="match status" value="1"/>
</dbReference>
<feature type="domain" description="Methyltransferase FkbM" evidence="2">
    <location>
        <begin position="152"/>
        <end position="257"/>
    </location>
</feature>
<dbReference type="Proteomes" id="UP000246058">
    <property type="component" value="Chromosome"/>
</dbReference>
<dbReference type="SUPFAM" id="SSF53335">
    <property type="entry name" value="S-adenosyl-L-methionine-dependent methyltransferases"/>
    <property type="match status" value="1"/>
</dbReference>
<dbReference type="AlphaFoldDB" id="A0A2U8VLD3"/>
<evidence type="ECO:0000259" key="2">
    <source>
        <dbReference type="Pfam" id="PF05050"/>
    </source>
</evidence>